<feature type="transmembrane region" description="Helical" evidence="2">
    <location>
        <begin position="189"/>
        <end position="209"/>
    </location>
</feature>
<dbReference type="InParanoid" id="A0A316YBB3"/>
<evidence type="ECO:0000256" key="2">
    <source>
        <dbReference type="SAM" id="Phobius"/>
    </source>
</evidence>
<feature type="transmembrane region" description="Helical" evidence="2">
    <location>
        <begin position="453"/>
        <end position="471"/>
    </location>
</feature>
<dbReference type="GeneID" id="37047304"/>
<dbReference type="EMBL" id="KZ819642">
    <property type="protein sequence ID" value="PWN86866.1"/>
    <property type="molecule type" value="Genomic_DNA"/>
</dbReference>
<evidence type="ECO:0000256" key="1">
    <source>
        <dbReference type="SAM" id="MobiDB-lite"/>
    </source>
</evidence>
<protein>
    <submittedName>
        <fullName evidence="3">Uncharacterized protein</fullName>
    </submittedName>
</protein>
<feature type="region of interest" description="Disordered" evidence="1">
    <location>
        <begin position="524"/>
        <end position="586"/>
    </location>
</feature>
<feature type="region of interest" description="Disordered" evidence="1">
    <location>
        <begin position="333"/>
        <end position="374"/>
    </location>
</feature>
<evidence type="ECO:0000313" key="4">
    <source>
        <dbReference type="Proteomes" id="UP000245768"/>
    </source>
</evidence>
<dbReference type="AlphaFoldDB" id="A0A316YBB3"/>
<sequence>MYLARRHNANILAWRPGSGDLRLPDAVQTKAQLSDFIDAYFKLRLSDSYYVQIYIHTAGLVLIMIVGFLTMFKRVREGRFTLFRLQASTGGAMVIVPHSTNCLLFFNFFFGALWIAFEWIVVSIFHGHASAFMLGYWLLYPWLLVWFAAWLSVWGMFHSIPSLPWRQQQPNVSGSSLYWRCLAARASNAFLVLVPVAVLGCTIASSIQFGRHYRTSDELRQALQFALATSNGTDLAGPEEKAAAIEVWENFKLAWWWGTVGFCEWTAFAWLTTLFQFIVGLVLTYELIVRMRRLDNQENDDDLIFSVPLTEPFPVEVDDEEDNLDFAARLSVPPPAELGDKQRQFSSTDVSAPKDGEGQTPDPNLCSTTTSPSLRMPVDRLGRHRRVQSSVVKRVRNRELQRGLINLLFLLGCLISALTAYSIIVTGITAVALDVISKSPEALASAFYHYNLATGWLNILCGGGIFLVCFLQSYENFLSTFHSSISLAATSSGGGQNAAVAGQYDNQLQDGRSSNPLAVPRTRQGYVRRASDGAADEQEETLRPEDDGFASRHFFSPIRLVPRSQGRRGPANMTQTQMSSFFESEPVLESQYRVAVRPKKNHGPPS</sequence>
<feature type="transmembrane region" description="Helical" evidence="2">
    <location>
        <begin position="103"/>
        <end position="125"/>
    </location>
</feature>
<evidence type="ECO:0000313" key="3">
    <source>
        <dbReference type="EMBL" id="PWN86866.1"/>
    </source>
</evidence>
<keyword evidence="2" id="KW-0812">Transmembrane</keyword>
<dbReference type="Proteomes" id="UP000245768">
    <property type="component" value="Unassembled WGS sequence"/>
</dbReference>
<feature type="compositionally biased region" description="Polar residues" evidence="1">
    <location>
        <begin position="361"/>
        <end position="373"/>
    </location>
</feature>
<gene>
    <name evidence="3" type="ORF">FA10DRAFT_304741</name>
</gene>
<keyword evidence="2" id="KW-0472">Membrane</keyword>
<feature type="transmembrane region" description="Helical" evidence="2">
    <location>
        <begin position="267"/>
        <end position="288"/>
    </location>
</feature>
<proteinExistence type="predicted"/>
<feature type="transmembrane region" description="Helical" evidence="2">
    <location>
        <begin position="53"/>
        <end position="72"/>
    </location>
</feature>
<feature type="compositionally biased region" description="Polar residues" evidence="1">
    <location>
        <begin position="572"/>
        <end position="582"/>
    </location>
</feature>
<feature type="transmembrane region" description="Helical" evidence="2">
    <location>
        <begin position="137"/>
        <end position="157"/>
    </location>
</feature>
<reference evidence="3 4" key="1">
    <citation type="journal article" date="2018" name="Mol. Biol. Evol.">
        <title>Broad Genomic Sampling Reveals a Smut Pathogenic Ancestry of the Fungal Clade Ustilaginomycotina.</title>
        <authorList>
            <person name="Kijpornyongpan T."/>
            <person name="Mondo S.J."/>
            <person name="Barry K."/>
            <person name="Sandor L."/>
            <person name="Lee J."/>
            <person name="Lipzen A."/>
            <person name="Pangilinan J."/>
            <person name="LaButti K."/>
            <person name="Hainaut M."/>
            <person name="Henrissat B."/>
            <person name="Grigoriev I.V."/>
            <person name="Spatafora J.W."/>
            <person name="Aime M.C."/>
        </authorList>
    </citation>
    <scope>NUCLEOTIDE SEQUENCE [LARGE SCALE GENOMIC DNA]</scope>
    <source>
        <strain evidence="3 4">MCA 4198</strain>
    </source>
</reference>
<feature type="transmembrane region" description="Helical" evidence="2">
    <location>
        <begin position="404"/>
        <end position="433"/>
    </location>
</feature>
<organism evidence="3 4">
    <name type="scientific">Acaromyces ingoldii</name>
    <dbReference type="NCBI Taxonomy" id="215250"/>
    <lineage>
        <taxon>Eukaryota</taxon>
        <taxon>Fungi</taxon>
        <taxon>Dikarya</taxon>
        <taxon>Basidiomycota</taxon>
        <taxon>Ustilaginomycotina</taxon>
        <taxon>Exobasidiomycetes</taxon>
        <taxon>Exobasidiales</taxon>
        <taxon>Cryptobasidiaceae</taxon>
        <taxon>Acaromyces</taxon>
    </lineage>
</organism>
<dbReference type="RefSeq" id="XP_025374064.1">
    <property type="nucleotide sequence ID" value="XM_025525388.1"/>
</dbReference>
<accession>A0A316YBB3</accession>
<keyword evidence="4" id="KW-1185">Reference proteome</keyword>
<dbReference type="OrthoDB" id="3365284at2759"/>
<feature type="compositionally biased region" description="Basic and acidic residues" evidence="1">
    <location>
        <begin position="540"/>
        <end position="550"/>
    </location>
</feature>
<name>A0A316YBB3_9BASI</name>
<keyword evidence="2" id="KW-1133">Transmembrane helix</keyword>